<dbReference type="RefSeq" id="WP_345233494.1">
    <property type="nucleotide sequence ID" value="NZ_BAABIQ010000042.1"/>
</dbReference>
<dbReference type="Pfam" id="PF02604">
    <property type="entry name" value="PhdYeFM_antitox"/>
    <property type="match status" value="1"/>
</dbReference>
<comment type="function">
    <text evidence="2">Antitoxin component of a type II toxin-antitoxin (TA) system.</text>
</comment>
<dbReference type="InterPro" id="IPR051405">
    <property type="entry name" value="phD/YefM_antitoxin"/>
</dbReference>
<gene>
    <name evidence="3" type="ORF">GCM10023231_33720</name>
</gene>
<comment type="similarity">
    <text evidence="1 2">Belongs to the phD/YefM antitoxin family.</text>
</comment>
<dbReference type="PANTHER" id="PTHR33713">
    <property type="entry name" value="ANTITOXIN YAFN-RELATED"/>
    <property type="match status" value="1"/>
</dbReference>
<dbReference type="InterPro" id="IPR036165">
    <property type="entry name" value="YefM-like_sf"/>
</dbReference>
<reference evidence="4" key="1">
    <citation type="journal article" date="2019" name="Int. J. Syst. Evol. Microbiol.">
        <title>The Global Catalogue of Microorganisms (GCM) 10K type strain sequencing project: providing services to taxonomists for standard genome sequencing and annotation.</title>
        <authorList>
            <consortium name="The Broad Institute Genomics Platform"/>
            <consortium name="The Broad Institute Genome Sequencing Center for Infectious Disease"/>
            <person name="Wu L."/>
            <person name="Ma J."/>
        </authorList>
    </citation>
    <scope>NUCLEOTIDE SEQUENCE [LARGE SCALE GENOMIC DNA]</scope>
    <source>
        <strain evidence="4">JCM 18200</strain>
    </source>
</reference>
<comment type="caution">
    <text evidence="3">The sequence shown here is derived from an EMBL/GenBank/DDBJ whole genome shotgun (WGS) entry which is preliminary data.</text>
</comment>
<accession>A0ABP9C125</accession>
<dbReference type="PANTHER" id="PTHR33713:SF6">
    <property type="entry name" value="ANTITOXIN YEFM"/>
    <property type="match status" value="1"/>
</dbReference>
<name>A0ABP9C125_9SPHI</name>
<evidence type="ECO:0000256" key="2">
    <source>
        <dbReference type="RuleBase" id="RU362080"/>
    </source>
</evidence>
<sequence length="84" mass="9859">MEITNYTLFRQQLKLYLDKVLEDHTPLYVTRSKGKEVVVLSKEDYDSMQETFYLLQSPKNAARLLEGITAYEQGKGKERKLLDE</sequence>
<evidence type="ECO:0000256" key="1">
    <source>
        <dbReference type="ARBA" id="ARBA00009981"/>
    </source>
</evidence>
<protein>
    <recommendedName>
        <fullName evidence="2">Antitoxin</fullName>
    </recommendedName>
</protein>
<dbReference type="Gene3D" id="1.10.1220.170">
    <property type="match status" value="1"/>
</dbReference>
<organism evidence="3 4">
    <name type="scientific">Olivibacter ginsenosidimutans</name>
    <dbReference type="NCBI Taxonomy" id="1176537"/>
    <lineage>
        <taxon>Bacteria</taxon>
        <taxon>Pseudomonadati</taxon>
        <taxon>Bacteroidota</taxon>
        <taxon>Sphingobacteriia</taxon>
        <taxon>Sphingobacteriales</taxon>
        <taxon>Sphingobacteriaceae</taxon>
        <taxon>Olivibacter</taxon>
    </lineage>
</organism>
<dbReference type="SUPFAM" id="SSF143120">
    <property type="entry name" value="YefM-like"/>
    <property type="match status" value="1"/>
</dbReference>
<dbReference type="NCBIfam" id="TIGR01552">
    <property type="entry name" value="phd_fam"/>
    <property type="match status" value="1"/>
</dbReference>
<dbReference type="InterPro" id="IPR006442">
    <property type="entry name" value="Antitoxin_Phd/YefM"/>
</dbReference>
<dbReference type="EMBL" id="BAABIQ010000042">
    <property type="protein sequence ID" value="GAA4802060.1"/>
    <property type="molecule type" value="Genomic_DNA"/>
</dbReference>
<proteinExistence type="inferred from homology"/>
<evidence type="ECO:0000313" key="3">
    <source>
        <dbReference type="EMBL" id="GAA4802060.1"/>
    </source>
</evidence>
<dbReference type="Gene3D" id="3.40.1620.10">
    <property type="entry name" value="YefM-like domain"/>
    <property type="match status" value="1"/>
</dbReference>
<evidence type="ECO:0000313" key="4">
    <source>
        <dbReference type="Proteomes" id="UP001501411"/>
    </source>
</evidence>
<keyword evidence="4" id="KW-1185">Reference proteome</keyword>
<dbReference type="Proteomes" id="UP001501411">
    <property type="component" value="Unassembled WGS sequence"/>
</dbReference>